<evidence type="ECO:0000313" key="4">
    <source>
        <dbReference type="Proteomes" id="UP000037023"/>
    </source>
</evidence>
<evidence type="ECO:0000256" key="2">
    <source>
        <dbReference type="SAM" id="SignalP"/>
    </source>
</evidence>
<gene>
    <name evidence="3" type="ORF">ADK34_34990</name>
</gene>
<dbReference type="PATRIC" id="fig|1938.6.peg.7542"/>
<feature type="signal peptide" evidence="2">
    <location>
        <begin position="1"/>
        <end position="27"/>
    </location>
</feature>
<name>A0A0L8JAJ3_STRVR</name>
<keyword evidence="2" id="KW-0732">Signal</keyword>
<dbReference type="Proteomes" id="UP000037023">
    <property type="component" value="Unassembled WGS sequence"/>
</dbReference>
<reference evidence="3 4" key="1">
    <citation type="submission" date="2015-06" db="EMBL/GenBank/DDBJ databases">
        <authorList>
            <person name="Hoefler B.C."/>
            <person name="Straight P.D."/>
        </authorList>
    </citation>
    <scope>NUCLEOTIDE SEQUENCE [LARGE SCALE GENOMIC DNA]</scope>
    <source>
        <strain evidence="3 4">NRRL 3427</strain>
    </source>
</reference>
<protein>
    <recommendedName>
        <fullName evidence="5">Endonuclease/exonuclease/phosphatase</fullName>
    </recommendedName>
</protein>
<dbReference type="Gene3D" id="3.60.10.10">
    <property type="entry name" value="Endonuclease/exonuclease/phosphatase"/>
    <property type="match status" value="1"/>
</dbReference>
<dbReference type="AlphaFoldDB" id="A0A0L8JAJ3"/>
<organism evidence="3 4">
    <name type="scientific">Streptomyces viridochromogenes</name>
    <dbReference type="NCBI Taxonomy" id="1938"/>
    <lineage>
        <taxon>Bacteria</taxon>
        <taxon>Bacillati</taxon>
        <taxon>Actinomycetota</taxon>
        <taxon>Actinomycetes</taxon>
        <taxon>Kitasatosporales</taxon>
        <taxon>Streptomycetaceae</taxon>
        <taxon>Streptomyces</taxon>
    </lineage>
</organism>
<feature type="region of interest" description="Disordered" evidence="1">
    <location>
        <begin position="113"/>
        <end position="154"/>
    </location>
</feature>
<evidence type="ECO:0000313" key="3">
    <source>
        <dbReference type="EMBL" id="KOG10693.1"/>
    </source>
</evidence>
<sequence length="154" mass="15923">MRRLLAGLAAVAAALVGPTATVPPATAVGTTESGTFSVLTYNIAGLPESISSAPTPREPATTEIGRRIAPYDIVHVQEDFNHHARLYAADTAHPYRTPTVVQVQRVRAAEFSQQGGVQTWPDAGLGPVPKSAPGRDSGAAHGLGREIAPGDVGP</sequence>
<proteinExistence type="predicted"/>
<feature type="chain" id="PRO_5005584982" description="Endonuclease/exonuclease/phosphatase" evidence="2">
    <location>
        <begin position="28"/>
        <end position="154"/>
    </location>
</feature>
<dbReference type="SUPFAM" id="SSF56219">
    <property type="entry name" value="DNase I-like"/>
    <property type="match status" value="1"/>
</dbReference>
<accession>A0A0L8JAJ3</accession>
<evidence type="ECO:0008006" key="5">
    <source>
        <dbReference type="Google" id="ProtNLM"/>
    </source>
</evidence>
<dbReference type="EMBL" id="LGUP01000392">
    <property type="protein sequence ID" value="KOG10693.1"/>
    <property type="molecule type" value="Genomic_DNA"/>
</dbReference>
<dbReference type="InterPro" id="IPR036691">
    <property type="entry name" value="Endo/exonu/phosph_ase_sf"/>
</dbReference>
<evidence type="ECO:0000256" key="1">
    <source>
        <dbReference type="SAM" id="MobiDB-lite"/>
    </source>
</evidence>
<comment type="caution">
    <text evidence="3">The sequence shown here is derived from an EMBL/GenBank/DDBJ whole genome shotgun (WGS) entry which is preliminary data.</text>
</comment>